<feature type="repeat" description="TPR" evidence="9">
    <location>
        <begin position="102"/>
        <end position="135"/>
    </location>
</feature>
<proteinExistence type="predicted"/>
<evidence type="ECO:0000313" key="11">
    <source>
        <dbReference type="EMBL" id="QIZ75932.1"/>
    </source>
</evidence>
<dbReference type="PANTHER" id="PTHR44858">
    <property type="entry name" value="TETRATRICOPEPTIDE REPEAT PROTEIN 6"/>
    <property type="match status" value="1"/>
</dbReference>
<dbReference type="RefSeq" id="WP_168659193.1">
    <property type="nucleotide sequence ID" value="NZ_CP051180.1"/>
</dbReference>
<comment type="subcellular location">
    <subcellularLocation>
        <location evidence="8">Cell membrane</location>
    </subcellularLocation>
</comment>
<dbReference type="InterPro" id="IPR050498">
    <property type="entry name" value="Ycf3"/>
</dbReference>
<keyword evidence="12" id="KW-1185">Reference proteome</keyword>
<keyword evidence="6" id="KW-0564">Palmitate</keyword>
<keyword evidence="5 8" id="KW-0472">Membrane</keyword>
<dbReference type="SMART" id="SM00028">
    <property type="entry name" value="TPR"/>
    <property type="match status" value="4"/>
</dbReference>
<dbReference type="EMBL" id="CP051180">
    <property type="protein sequence ID" value="QIZ75932.1"/>
    <property type="molecule type" value="Genomic_DNA"/>
</dbReference>
<keyword evidence="3" id="KW-0677">Repeat</keyword>
<keyword evidence="2 10" id="KW-0732">Signal</keyword>
<sequence>MKIKSVWLSLMLSGALLSGCASTSVEPQGASPQLLLATPRQADPQLEVSVAKITELLHSGKMEAEEQSKLFYERAIRYDALGLRTLARLDFNQAMHLQPAEANVFNFMGIYATQASDFDKAYESFDAVLELDPEYNYAYLNRGIASYYGGRTDLAVIDFTTFYQLDKQDAYRVVWLYLAEQALDPVSAKSNLQQRVALLDSNDWATGLAKFYLGEIDEGQLLQSARRGLTKKGEMGERMCEAYFYLGKQARIDGEPSRAINLYKLALATNVYEFVEHRYALLEMRQIAEDAIEEARKAQESMPQEPQA</sequence>
<dbReference type="InterPro" id="IPR023605">
    <property type="entry name" value="Lipoprotein_NlpI"/>
</dbReference>
<evidence type="ECO:0000256" key="9">
    <source>
        <dbReference type="PROSITE-ProRule" id="PRU00339"/>
    </source>
</evidence>
<evidence type="ECO:0000256" key="6">
    <source>
        <dbReference type="ARBA" id="ARBA00023139"/>
    </source>
</evidence>
<dbReference type="NCBIfam" id="NF008391">
    <property type="entry name" value="PRK11189.1"/>
    <property type="match status" value="1"/>
</dbReference>
<evidence type="ECO:0000256" key="2">
    <source>
        <dbReference type="ARBA" id="ARBA00022729"/>
    </source>
</evidence>
<evidence type="ECO:0000256" key="8">
    <source>
        <dbReference type="PIRNR" id="PIRNR004654"/>
    </source>
</evidence>
<evidence type="ECO:0000256" key="7">
    <source>
        <dbReference type="ARBA" id="ARBA00023288"/>
    </source>
</evidence>
<evidence type="ECO:0000256" key="4">
    <source>
        <dbReference type="ARBA" id="ARBA00022803"/>
    </source>
</evidence>
<dbReference type="GO" id="GO:0005886">
    <property type="term" value="C:plasma membrane"/>
    <property type="evidence" value="ECO:0007669"/>
    <property type="project" value="UniProtKB-SubCell"/>
</dbReference>
<dbReference type="PANTHER" id="PTHR44858:SF1">
    <property type="entry name" value="UDP-N-ACETYLGLUCOSAMINE--PEPTIDE N-ACETYLGLUCOSAMINYLTRANSFERASE SPINDLY-RELATED"/>
    <property type="match status" value="1"/>
</dbReference>
<protein>
    <recommendedName>
        <fullName evidence="8">Lipoprotein NlpI</fullName>
    </recommendedName>
</protein>
<dbReference type="SUPFAM" id="SSF48452">
    <property type="entry name" value="TPR-like"/>
    <property type="match status" value="1"/>
</dbReference>
<evidence type="ECO:0000256" key="5">
    <source>
        <dbReference type="ARBA" id="ARBA00023136"/>
    </source>
</evidence>
<feature type="signal peptide" evidence="10">
    <location>
        <begin position="1"/>
        <end position="23"/>
    </location>
</feature>
<evidence type="ECO:0000256" key="3">
    <source>
        <dbReference type="ARBA" id="ARBA00022737"/>
    </source>
</evidence>
<reference evidence="11 12" key="1">
    <citation type="submission" date="2020-04" db="EMBL/GenBank/DDBJ databases">
        <title>Ferrimonas sp. S7 isolated from sea water.</title>
        <authorList>
            <person name="Bae S.S."/>
            <person name="Baek K."/>
        </authorList>
    </citation>
    <scope>NUCLEOTIDE SEQUENCE [LARGE SCALE GENOMIC DNA]</scope>
    <source>
        <strain evidence="11 12">S7</strain>
    </source>
</reference>
<dbReference type="KEGG" id="fes:HER31_02970"/>
<dbReference type="InterPro" id="IPR011990">
    <property type="entry name" value="TPR-like_helical_dom_sf"/>
</dbReference>
<feature type="chain" id="PRO_5026179848" description="Lipoprotein NlpI" evidence="10">
    <location>
        <begin position="24"/>
        <end position="308"/>
    </location>
</feature>
<name>A0A6H1UDQ5_9GAMM</name>
<comment type="function">
    <text evidence="8">May be involved in cell division.</text>
</comment>
<dbReference type="PROSITE" id="PS51257">
    <property type="entry name" value="PROKAR_LIPOPROTEIN"/>
    <property type="match status" value="1"/>
</dbReference>
<dbReference type="AlphaFoldDB" id="A0A6H1UDQ5"/>
<keyword evidence="1 8" id="KW-1003">Cell membrane</keyword>
<evidence type="ECO:0000256" key="1">
    <source>
        <dbReference type="ARBA" id="ARBA00022475"/>
    </source>
</evidence>
<dbReference type="Gene3D" id="1.25.40.10">
    <property type="entry name" value="Tetratricopeptide repeat domain"/>
    <property type="match status" value="1"/>
</dbReference>
<accession>A0A6H1UDQ5</accession>
<dbReference type="PIRSF" id="PIRSF004654">
    <property type="entry name" value="NlpI"/>
    <property type="match status" value="1"/>
</dbReference>
<keyword evidence="4 9" id="KW-0802">TPR repeat</keyword>
<gene>
    <name evidence="11" type="primary">nlpI</name>
    <name evidence="11" type="ORF">HER31_02970</name>
</gene>
<dbReference type="Proteomes" id="UP000501602">
    <property type="component" value="Chromosome"/>
</dbReference>
<organism evidence="11 12">
    <name type="scientific">Ferrimonas lipolytica</name>
    <dbReference type="NCBI Taxonomy" id="2724191"/>
    <lineage>
        <taxon>Bacteria</taxon>
        <taxon>Pseudomonadati</taxon>
        <taxon>Pseudomonadota</taxon>
        <taxon>Gammaproteobacteria</taxon>
        <taxon>Alteromonadales</taxon>
        <taxon>Ferrimonadaceae</taxon>
        <taxon>Ferrimonas</taxon>
    </lineage>
</organism>
<keyword evidence="7 11" id="KW-0449">Lipoprotein</keyword>
<evidence type="ECO:0000313" key="12">
    <source>
        <dbReference type="Proteomes" id="UP000501602"/>
    </source>
</evidence>
<evidence type="ECO:0000256" key="10">
    <source>
        <dbReference type="SAM" id="SignalP"/>
    </source>
</evidence>
<dbReference type="InterPro" id="IPR019734">
    <property type="entry name" value="TPR_rpt"/>
</dbReference>
<dbReference type="PROSITE" id="PS50005">
    <property type="entry name" value="TPR"/>
    <property type="match status" value="1"/>
</dbReference>
<comment type="subunit">
    <text evidence="8">Homodimer.</text>
</comment>